<dbReference type="PANTHER" id="PTHR19143:SF444">
    <property type="entry name" value="PROTEIN SCABROUS"/>
    <property type="match status" value="1"/>
</dbReference>
<proteinExistence type="evidence at transcript level"/>
<reference evidence="4 6" key="1">
    <citation type="journal article" date="2010" name="Dev. Comp. Immunol.">
        <title>In search of the origin of FREPs: characterization of Aplysia californica fibrinogen-related proteins.</title>
        <authorList>
            <person name="Gorbushin A.M."/>
            <person name="Panchin Y.V."/>
            <person name="Iakovleva N.V."/>
        </authorList>
    </citation>
    <scope>NUCLEOTIDE SEQUENCE</scope>
</reference>
<dbReference type="SUPFAM" id="SSF56496">
    <property type="entry name" value="Fibrinogen C-terminal domain-like"/>
    <property type="match status" value="1"/>
</dbReference>
<dbReference type="SMR" id="D2JM94"/>
<feature type="signal peptide" evidence="2 6">
    <location>
        <begin position="1"/>
        <end position="16"/>
    </location>
</feature>
<dbReference type="Gene3D" id="3.90.215.10">
    <property type="entry name" value="Gamma Fibrinogen, chain A, domain 1"/>
    <property type="match status" value="1"/>
</dbReference>
<keyword evidence="2 6" id="KW-0732">Signal</keyword>
<dbReference type="InterPro" id="IPR050373">
    <property type="entry name" value="Fibrinogen_C-term_domain"/>
</dbReference>
<dbReference type="Proteomes" id="UP000694888">
    <property type="component" value="Unplaced"/>
</dbReference>
<dbReference type="AlphaFoldDB" id="D2JM94"/>
<evidence type="ECO:0000256" key="2">
    <source>
        <dbReference type="SAM" id="SignalP"/>
    </source>
</evidence>
<organism evidence="4">
    <name type="scientific">Aplysia californica</name>
    <name type="common">California sea hare</name>
    <dbReference type="NCBI Taxonomy" id="6500"/>
    <lineage>
        <taxon>Eukaryota</taxon>
        <taxon>Metazoa</taxon>
        <taxon>Spiralia</taxon>
        <taxon>Lophotrochozoa</taxon>
        <taxon>Mollusca</taxon>
        <taxon>Gastropoda</taxon>
        <taxon>Heterobranchia</taxon>
        <taxon>Euthyneura</taxon>
        <taxon>Tectipleura</taxon>
        <taxon>Aplysiida</taxon>
        <taxon>Aplysioidea</taxon>
        <taxon>Aplysiidae</taxon>
        <taxon>Aplysia</taxon>
    </lineage>
</organism>
<evidence type="ECO:0000259" key="3">
    <source>
        <dbReference type="PROSITE" id="PS51406"/>
    </source>
</evidence>
<dbReference type="Pfam" id="PF00147">
    <property type="entry name" value="Fibrinogen_C"/>
    <property type="match status" value="1"/>
</dbReference>
<dbReference type="OrthoDB" id="6046013at2759"/>
<reference evidence="6" key="2">
    <citation type="submission" date="2025-05" db="UniProtKB">
        <authorList>
            <consortium name="RefSeq"/>
        </authorList>
    </citation>
    <scope>IDENTIFICATION</scope>
</reference>
<dbReference type="InterPro" id="IPR014716">
    <property type="entry name" value="Fibrinogen_a/b/g_C_1"/>
</dbReference>
<feature type="coiled-coil region" evidence="1">
    <location>
        <begin position="266"/>
        <end position="293"/>
    </location>
</feature>
<name>D2JM94_APLCA</name>
<dbReference type="PANTHER" id="PTHR19143">
    <property type="entry name" value="FIBRINOGEN/TENASCIN/ANGIOPOEITIN"/>
    <property type="match status" value="1"/>
</dbReference>
<gene>
    <name evidence="6" type="primary">LOC100533300</name>
</gene>
<evidence type="ECO:0000313" key="4">
    <source>
        <dbReference type="EMBL" id="ADA82222.1"/>
    </source>
</evidence>
<keyword evidence="5" id="KW-1185">Reference proteome</keyword>
<dbReference type="EMBL" id="GQ923691">
    <property type="protein sequence ID" value="ADA82222.1"/>
    <property type="molecule type" value="mRNA"/>
</dbReference>
<evidence type="ECO:0000313" key="5">
    <source>
        <dbReference type="Proteomes" id="UP000694888"/>
    </source>
</evidence>
<feature type="domain" description="Fibrinogen C-terminal" evidence="3">
    <location>
        <begin position="294"/>
        <end position="501"/>
    </location>
</feature>
<dbReference type="InterPro" id="IPR036056">
    <property type="entry name" value="Fibrinogen-like_C"/>
</dbReference>
<evidence type="ECO:0000256" key="1">
    <source>
        <dbReference type="SAM" id="Coils"/>
    </source>
</evidence>
<dbReference type="GO" id="GO:0005615">
    <property type="term" value="C:extracellular space"/>
    <property type="evidence" value="ECO:0007669"/>
    <property type="project" value="TreeGrafter"/>
</dbReference>
<protein>
    <submittedName>
        <fullName evidence="4 6">Fibrinogen-related protein 1</fullName>
    </submittedName>
</protein>
<evidence type="ECO:0000313" key="6">
    <source>
        <dbReference type="RefSeq" id="NP_001191528.1"/>
    </source>
</evidence>
<dbReference type="InterPro" id="IPR002181">
    <property type="entry name" value="Fibrinogen_a/b/g_C_dom"/>
</dbReference>
<dbReference type="PROSITE" id="PS51406">
    <property type="entry name" value="FIBRINOGEN_C_2"/>
    <property type="match status" value="1"/>
</dbReference>
<sequence>MQVIFFTVFSVALASGYNITIQESQVSSGLDITCTVSDETGKNISHVISMVISRGDNTLGSISSFDKLNPISHVQGGTVSGIIRDDAASESSLGIHWENSDPSLTGMYTCEANAVGKDYLPVVLTSRKLITIKEVEPRVIAHPGVIQLGLTREFQLTCTLADPASVNVSNSISVTLFRIHGQTEQVLSSVSVFEQAALKPGVTGAIVEGQIGTGQRYSSTYLKMSWVYPDSHVAGKYICEITGTDSRGKPVLIKNSATVTTLESPREQLVEKINDLYSKLQQKTEQLDQLENNPVLFPKISRCDDLRLTNGTQIVSLFPPDNQSHVNVVCQFDSPNSTPWTVFQKRYDGSVDFFRNFSDYENGFGNTTGEFWMGLKTLRRLVQSGDYELQIDLVSKNGVSYTRNYPHFSIGPGPGYQLTVSGYDDNGKGLSYHSGSDFSTFDKNPKCPNQAHGGFWYKDCFYVNLNGLWGVDGFKSIAWVEIHDRHDFWFKKTTMKFRPIPKST</sequence>
<dbReference type="RefSeq" id="NP_001191528.1">
    <property type="nucleotide sequence ID" value="NM_001204599.1"/>
</dbReference>
<accession>D2JM94</accession>
<feature type="chain" id="PRO_5003032255" evidence="2 6">
    <location>
        <begin position="17"/>
        <end position="504"/>
    </location>
</feature>
<dbReference type="SMART" id="SM00186">
    <property type="entry name" value="FBG"/>
    <property type="match status" value="1"/>
</dbReference>
<keyword evidence="1" id="KW-0175">Coiled coil</keyword>
<dbReference type="GeneID" id="100533300"/>